<dbReference type="EMBL" id="JANPWZ010000175">
    <property type="protein sequence ID" value="KAJ3578741.1"/>
    <property type="molecule type" value="Genomic_DNA"/>
</dbReference>
<gene>
    <name evidence="2" type="ORF">NPX13_g1824</name>
</gene>
<evidence type="ECO:0000313" key="2">
    <source>
        <dbReference type="EMBL" id="KAJ3578741.1"/>
    </source>
</evidence>
<reference evidence="2" key="1">
    <citation type="submission" date="2022-07" db="EMBL/GenBank/DDBJ databases">
        <title>Genome Sequence of Xylaria arbuscula.</title>
        <authorList>
            <person name="Buettner E."/>
        </authorList>
    </citation>
    <scope>NUCLEOTIDE SEQUENCE</scope>
    <source>
        <strain evidence="2">VT107</strain>
    </source>
</reference>
<evidence type="ECO:0000256" key="1">
    <source>
        <dbReference type="SAM" id="SignalP"/>
    </source>
</evidence>
<dbReference type="OrthoDB" id="5230873at2759"/>
<feature type="chain" id="PRO_5040789978" evidence="1">
    <location>
        <begin position="20"/>
        <end position="176"/>
    </location>
</feature>
<comment type="caution">
    <text evidence="2">The sequence shown here is derived from an EMBL/GenBank/DDBJ whole genome shotgun (WGS) entry which is preliminary data.</text>
</comment>
<name>A0A9W8TRK2_9PEZI</name>
<keyword evidence="3" id="KW-1185">Reference proteome</keyword>
<dbReference type="VEuPathDB" id="FungiDB:F4678DRAFT_416114"/>
<keyword evidence="1" id="KW-0732">Signal</keyword>
<dbReference type="Proteomes" id="UP001148614">
    <property type="component" value="Unassembled WGS sequence"/>
</dbReference>
<accession>A0A9W8TRK2</accession>
<dbReference type="AlphaFoldDB" id="A0A9W8TRK2"/>
<feature type="signal peptide" evidence="1">
    <location>
        <begin position="1"/>
        <end position="19"/>
    </location>
</feature>
<proteinExistence type="predicted"/>
<evidence type="ECO:0000313" key="3">
    <source>
        <dbReference type="Proteomes" id="UP001148614"/>
    </source>
</evidence>
<protein>
    <submittedName>
        <fullName evidence="2">Uncharacterized protein</fullName>
    </submittedName>
</protein>
<sequence>MLAWKFLPFISSLGAASIAKRSIETDITIYVYGVGINGLAVSADSDSNAVMADNITASTYGLRNVTWTIDSTGSLPWNVTITNSSVDATGQFYILPSKNEGVGFATSPPTDAATAGFVVYGRTVQYATETTYESMFYAKNSSTGIWSLMWCSDLDDSDDGVPVVLKTIAPTPPTLT</sequence>
<organism evidence="2 3">
    <name type="scientific">Xylaria arbuscula</name>
    <dbReference type="NCBI Taxonomy" id="114810"/>
    <lineage>
        <taxon>Eukaryota</taxon>
        <taxon>Fungi</taxon>
        <taxon>Dikarya</taxon>
        <taxon>Ascomycota</taxon>
        <taxon>Pezizomycotina</taxon>
        <taxon>Sordariomycetes</taxon>
        <taxon>Xylariomycetidae</taxon>
        <taxon>Xylariales</taxon>
        <taxon>Xylariaceae</taxon>
        <taxon>Xylaria</taxon>
    </lineage>
</organism>